<proteinExistence type="predicted"/>
<feature type="transmembrane region" description="Helical" evidence="1">
    <location>
        <begin position="21"/>
        <end position="42"/>
    </location>
</feature>
<sequence length="100" mass="11216">MRSPRVTAEATPRLRRASSRVLSLLLAVPLSLILLIHPITILNAQGHYNHNLLMLVMWGVAAGYVHGVGFDPRARVWQVLFHPLVAWGLMTLGYAVMWVH</sequence>
<feature type="transmembrane region" description="Helical" evidence="1">
    <location>
        <begin position="79"/>
        <end position="99"/>
    </location>
</feature>
<dbReference type="AlphaFoldDB" id="A0A7Y8BPM9"/>
<dbReference type="InterPro" id="IPR011846">
    <property type="entry name" value="Cyd_oper_YbgE"/>
</dbReference>
<evidence type="ECO:0000313" key="3">
    <source>
        <dbReference type="Proteomes" id="UP000522864"/>
    </source>
</evidence>
<accession>A0A7Y8BPM9</accession>
<evidence type="ECO:0000313" key="2">
    <source>
        <dbReference type="EMBL" id="NWB83343.1"/>
    </source>
</evidence>
<organism evidence="2 3">
    <name type="scientific">Pseudomonas gingeri</name>
    <dbReference type="NCBI Taxonomy" id="117681"/>
    <lineage>
        <taxon>Bacteria</taxon>
        <taxon>Pseudomonadati</taxon>
        <taxon>Pseudomonadota</taxon>
        <taxon>Gammaproteobacteria</taxon>
        <taxon>Pseudomonadales</taxon>
        <taxon>Pseudomonadaceae</taxon>
        <taxon>Pseudomonas</taxon>
    </lineage>
</organism>
<gene>
    <name evidence="2" type="ORF">HX830_00480</name>
</gene>
<dbReference type="EMBL" id="JACAQA010000001">
    <property type="protein sequence ID" value="NWB83343.1"/>
    <property type="molecule type" value="Genomic_DNA"/>
</dbReference>
<reference evidence="2 3" key="1">
    <citation type="submission" date="2020-04" db="EMBL/GenBank/DDBJ databases">
        <title>Molecular characterization of pseudomonads from Agaricus bisporus reveal novel blotch 2 pathogens in Western Europe.</title>
        <authorList>
            <person name="Taparia T."/>
            <person name="Krijger M."/>
            <person name="Haynes E."/>
            <person name="Elpinstone J.G."/>
            <person name="Noble R."/>
            <person name="Van Der Wolf J."/>
        </authorList>
    </citation>
    <scope>NUCLEOTIDE SEQUENCE [LARGE SCALE GENOMIC DNA]</scope>
    <source>
        <strain evidence="2 3">G9001</strain>
    </source>
</reference>
<name>A0A7Y8BPM9_9PSED</name>
<comment type="caution">
    <text evidence="2">The sequence shown here is derived from an EMBL/GenBank/DDBJ whole genome shotgun (WGS) entry which is preliminary data.</text>
</comment>
<keyword evidence="1" id="KW-0812">Transmembrane</keyword>
<keyword evidence="1" id="KW-0472">Membrane</keyword>
<dbReference type="Pfam" id="PF09600">
    <property type="entry name" value="Cyd_oper_YbgE"/>
    <property type="match status" value="1"/>
</dbReference>
<feature type="transmembrane region" description="Helical" evidence="1">
    <location>
        <begin position="48"/>
        <end position="67"/>
    </location>
</feature>
<evidence type="ECO:0000256" key="1">
    <source>
        <dbReference type="SAM" id="Phobius"/>
    </source>
</evidence>
<keyword evidence="1" id="KW-1133">Transmembrane helix</keyword>
<dbReference type="Proteomes" id="UP000522864">
    <property type="component" value="Unassembled WGS sequence"/>
</dbReference>
<protein>
    <submittedName>
        <fullName evidence="2">Cyd operon YbgE family protein</fullName>
    </submittedName>
</protein>